<comment type="similarity">
    <text evidence="1">Belongs to the beta/gamma-crystallin family.</text>
</comment>
<dbReference type="InterPro" id="IPR001064">
    <property type="entry name" value="Beta/gamma_crystallin"/>
</dbReference>
<evidence type="ECO:0000256" key="2">
    <source>
        <dbReference type="ARBA" id="ARBA00022737"/>
    </source>
</evidence>
<dbReference type="Pfam" id="PF00030">
    <property type="entry name" value="Crystall"/>
    <property type="match status" value="2"/>
</dbReference>
<name>A0A671MQ63_9TELE</name>
<dbReference type="SMART" id="SM00247">
    <property type="entry name" value="XTALbg"/>
    <property type="match status" value="2"/>
</dbReference>
<keyword evidence="5" id="KW-1185">Reference proteome</keyword>
<sequence>TGYDKQAISIGSLFKDKHPELIFSVDRIIKIHTKPLIPGTVYHKMITVKGTRTVNALFTSTAFTVCVPFTVFHMGIGFEQQDMTGEMFMLERGEYPRWDTGSNSYRCDRLMSVRPVRKDPHDHRICLQECMNFDGRKMEVSDEDIPSLWCYGFQDRVASIQVNGGMWVGYQYPGYLRDMQTHPRGCFEMAYGTMHGMERWTQ</sequence>
<evidence type="ECO:0000256" key="1">
    <source>
        <dbReference type="ARBA" id="ARBA00009646"/>
    </source>
</evidence>
<accession>A0A671MQ63</accession>
<evidence type="ECO:0000313" key="4">
    <source>
        <dbReference type="Ensembl" id="ENSSANP00000035598.1"/>
    </source>
</evidence>
<dbReference type="Proteomes" id="UP000472260">
    <property type="component" value="Unassembled WGS sequence"/>
</dbReference>
<dbReference type="GO" id="GO:0005212">
    <property type="term" value="F:structural constituent of eye lens"/>
    <property type="evidence" value="ECO:0007669"/>
    <property type="project" value="TreeGrafter"/>
</dbReference>
<feature type="domain" description="Beta/gamma crystallin 'Greek key'" evidence="3">
    <location>
        <begin position="124"/>
        <end position="200"/>
    </location>
</feature>
<dbReference type="GO" id="GO:0002088">
    <property type="term" value="P:lens development in camera-type eye"/>
    <property type="evidence" value="ECO:0007669"/>
    <property type="project" value="TreeGrafter"/>
</dbReference>
<dbReference type="GO" id="GO:0007601">
    <property type="term" value="P:visual perception"/>
    <property type="evidence" value="ECO:0007669"/>
    <property type="project" value="TreeGrafter"/>
</dbReference>
<reference evidence="4" key="2">
    <citation type="submission" date="2025-09" db="UniProtKB">
        <authorList>
            <consortium name="Ensembl"/>
        </authorList>
    </citation>
    <scope>IDENTIFICATION</scope>
</reference>
<dbReference type="Ensembl" id="ENSSANT00000037929.1">
    <property type="protein sequence ID" value="ENSSANP00000035598.1"/>
    <property type="gene ID" value="ENSSANG00000018233.1"/>
</dbReference>
<dbReference type="InterPro" id="IPR011024">
    <property type="entry name" value="G_crystallin-like"/>
</dbReference>
<proteinExistence type="inferred from homology"/>
<dbReference type="PANTHER" id="PTHR11818">
    <property type="entry name" value="BETA/GAMMA CRYSTALLIN"/>
    <property type="match status" value="1"/>
</dbReference>
<dbReference type="AlphaFoldDB" id="A0A671MQ63"/>
<organism evidence="4 5">
    <name type="scientific">Sinocyclocheilus anshuiensis</name>
    <dbReference type="NCBI Taxonomy" id="1608454"/>
    <lineage>
        <taxon>Eukaryota</taxon>
        <taxon>Metazoa</taxon>
        <taxon>Chordata</taxon>
        <taxon>Craniata</taxon>
        <taxon>Vertebrata</taxon>
        <taxon>Euteleostomi</taxon>
        <taxon>Actinopterygii</taxon>
        <taxon>Neopterygii</taxon>
        <taxon>Teleostei</taxon>
        <taxon>Ostariophysi</taxon>
        <taxon>Cypriniformes</taxon>
        <taxon>Cyprinidae</taxon>
        <taxon>Cyprininae</taxon>
        <taxon>Sinocyclocheilus</taxon>
    </lineage>
</organism>
<protein>
    <recommendedName>
        <fullName evidence="3">Beta/gamma crystallin 'Greek key' domain-containing protein</fullName>
    </recommendedName>
</protein>
<reference evidence="4" key="1">
    <citation type="submission" date="2025-08" db="UniProtKB">
        <authorList>
            <consortium name="Ensembl"/>
        </authorList>
    </citation>
    <scope>IDENTIFICATION</scope>
</reference>
<evidence type="ECO:0000313" key="5">
    <source>
        <dbReference type="Proteomes" id="UP000472260"/>
    </source>
</evidence>
<feature type="domain" description="Beta/gamma crystallin 'Greek key'" evidence="3">
    <location>
        <begin position="40"/>
        <end position="116"/>
    </location>
</feature>
<evidence type="ECO:0000259" key="3">
    <source>
        <dbReference type="SMART" id="SM00247"/>
    </source>
</evidence>
<dbReference type="SUPFAM" id="SSF49695">
    <property type="entry name" value="gamma-Crystallin-like"/>
    <property type="match status" value="1"/>
</dbReference>
<keyword evidence="2" id="KW-0677">Repeat</keyword>
<dbReference type="InterPro" id="IPR050252">
    <property type="entry name" value="Beta/Gamma-Crystallin"/>
</dbReference>
<dbReference type="Gene3D" id="2.60.20.10">
    <property type="entry name" value="Crystallins"/>
    <property type="match status" value="2"/>
</dbReference>
<dbReference type="PANTHER" id="PTHR11818:SF21">
    <property type="entry name" value="CRYSTALLIN, BETA B1, LIKE 3"/>
    <property type="match status" value="1"/>
</dbReference>